<dbReference type="WBParaSite" id="Pan_g10401.t1">
    <property type="protein sequence ID" value="Pan_g10401.t1"/>
    <property type="gene ID" value="Pan_g10401"/>
</dbReference>
<keyword evidence="1" id="KW-1133">Transmembrane helix</keyword>
<dbReference type="Proteomes" id="UP000492821">
    <property type="component" value="Unassembled WGS sequence"/>
</dbReference>
<keyword evidence="1" id="KW-0812">Transmembrane</keyword>
<protein>
    <submittedName>
        <fullName evidence="3">Ion_trans_2 domain-containing protein</fullName>
    </submittedName>
</protein>
<keyword evidence="2" id="KW-1185">Reference proteome</keyword>
<reference evidence="2" key="1">
    <citation type="journal article" date="2013" name="Genetics">
        <title>The draft genome and transcriptome of Panagrellus redivivus are shaped by the harsh demands of a free-living lifestyle.</title>
        <authorList>
            <person name="Srinivasan J."/>
            <person name="Dillman A.R."/>
            <person name="Macchietto M.G."/>
            <person name="Heikkinen L."/>
            <person name="Lakso M."/>
            <person name="Fracchia K.M."/>
            <person name="Antoshechkin I."/>
            <person name="Mortazavi A."/>
            <person name="Wong G."/>
            <person name="Sternberg P.W."/>
        </authorList>
    </citation>
    <scope>NUCLEOTIDE SEQUENCE [LARGE SCALE GENOMIC DNA]</scope>
    <source>
        <strain evidence="2">MT8872</strain>
    </source>
</reference>
<evidence type="ECO:0000256" key="1">
    <source>
        <dbReference type="SAM" id="Phobius"/>
    </source>
</evidence>
<keyword evidence="1" id="KW-0472">Membrane</keyword>
<reference evidence="3" key="2">
    <citation type="submission" date="2020-10" db="UniProtKB">
        <authorList>
            <consortium name="WormBaseParasite"/>
        </authorList>
    </citation>
    <scope>IDENTIFICATION</scope>
</reference>
<proteinExistence type="predicted"/>
<dbReference type="AlphaFoldDB" id="A0A7E4UM34"/>
<name>A0A7E4UM34_PANRE</name>
<feature type="transmembrane region" description="Helical" evidence="1">
    <location>
        <begin position="42"/>
        <end position="65"/>
    </location>
</feature>
<accession>A0A7E4UM34</accession>
<evidence type="ECO:0000313" key="2">
    <source>
        <dbReference type="Proteomes" id="UP000492821"/>
    </source>
</evidence>
<evidence type="ECO:0000313" key="3">
    <source>
        <dbReference type="WBParaSite" id="Pan_g10401.t1"/>
    </source>
</evidence>
<sequence length="86" mass="10333">MQAFHRKNIDDWFLVWQITEFQYYKVSHRDLSTESRETTTYYTFWVVFGLTVYKSGLSVFVTELIHQTNKSSGRKNDITGAWELWV</sequence>
<organism evidence="2 3">
    <name type="scientific">Panagrellus redivivus</name>
    <name type="common">Microworm</name>
    <dbReference type="NCBI Taxonomy" id="6233"/>
    <lineage>
        <taxon>Eukaryota</taxon>
        <taxon>Metazoa</taxon>
        <taxon>Ecdysozoa</taxon>
        <taxon>Nematoda</taxon>
        <taxon>Chromadorea</taxon>
        <taxon>Rhabditida</taxon>
        <taxon>Tylenchina</taxon>
        <taxon>Panagrolaimomorpha</taxon>
        <taxon>Panagrolaimoidea</taxon>
        <taxon>Panagrolaimidae</taxon>
        <taxon>Panagrellus</taxon>
    </lineage>
</organism>